<evidence type="ECO:0000313" key="2">
    <source>
        <dbReference type="Proteomes" id="UP000178417"/>
    </source>
</evidence>
<dbReference type="AlphaFoldDB" id="A0A1F4SQC6"/>
<reference evidence="1 2" key="1">
    <citation type="journal article" date="2016" name="Nat. Commun.">
        <title>Thousands of microbial genomes shed light on interconnected biogeochemical processes in an aquifer system.</title>
        <authorList>
            <person name="Anantharaman K."/>
            <person name="Brown C.T."/>
            <person name="Hug L.A."/>
            <person name="Sharon I."/>
            <person name="Castelle C.J."/>
            <person name="Probst A.J."/>
            <person name="Thomas B.C."/>
            <person name="Singh A."/>
            <person name="Wilkins M.J."/>
            <person name="Karaoz U."/>
            <person name="Brodie E.L."/>
            <person name="Williams K.H."/>
            <person name="Hubbard S.S."/>
            <person name="Banfield J.F."/>
        </authorList>
    </citation>
    <scope>NUCLEOTIDE SEQUENCE [LARGE SCALE GENOMIC DNA]</scope>
</reference>
<dbReference type="Proteomes" id="UP000178417">
    <property type="component" value="Unassembled WGS sequence"/>
</dbReference>
<dbReference type="STRING" id="1802579.A2310_07590"/>
<dbReference type="Pfam" id="PF02348">
    <property type="entry name" value="CTP_transf_3"/>
    <property type="match status" value="1"/>
</dbReference>
<accession>A0A1F4SQC6</accession>
<sequence length="228" mass="27017">MQLLDIENRITILEYLVSYLKQSQHIDSVCLAIANGKENHVFAKLAEKNDWKYVFGEENDMLGRTLKAVDKFNVEIMFINSTESPFLFYDHIDKLYEQHVEDRFDLSFFSHLPDGAGYHIINTSALRKSYKNASDRHKELLTAYIFDNKEQFKLNIRLPENKLRRSDIRITVDYPEDLVFCRKVYKDLQGYKNLIKISDIVDYWDKNEIIRKPVSEIGVDWGHGRIWE</sequence>
<gene>
    <name evidence="1" type="ORF">A2310_07590</name>
</gene>
<name>A0A1F4SQC6_UNCSA</name>
<comment type="caution">
    <text evidence="1">The sequence shown here is derived from an EMBL/GenBank/DDBJ whole genome shotgun (WGS) entry which is preliminary data.</text>
</comment>
<evidence type="ECO:0000313" key="1">
    <source>
        <dbReference type="EMBL" id="OGC22610.1"/>
    </source>
</evidence>
<proteinExistence type="predicted"/>
<dbReference type="InterPro" id="IPR003329">
    <property type="entry name" value="Cytidylyl_trans"/>
</dbReference>
<dbReference type="SUPFAM" id="SSF53448">
    <property type="entry name" value="Nucleotide-diphospho-sugar transferases"/>
    <property type="match status" value="1"/>
</dbReference>
<dbReference type="InterPro" id="IPR029044">
    <property type="entry name" value="Nucleotide-diphossugar_trans"/>
</dbReference>
<organism evidence="1 2">
    <name type="scientific">candidate division WOR-1 bacterium RIFOXYB2_FULL_37_13</name>
    <dbReference type="NCBI Taxonomy" id="1802579"/>
    <lineage>
        <taxon>Bacteria</taxon>
        <taxon>Bacillati</taxon>
        <taxon>Saganbacteria</taxon>
    </lineage>
</organism>
<protein>
    <submittedName>
        <fullName evidence="1">Uncharacterized protein</fullName>
    </submittedName>
</protein>
<dbReference type="EMBL" id="MEUB01000027">
    <property type="protein sequence ID" value="OGC22610.1"/>
    <property type="molecule type" value="Genomic_DNA"/>
</dbReference>
<dbReference type="Gene3D" id="3.90.550.10">
    <property type="entry name" value="Spore Coat Polysaccharide Biosynthesis Protein SpsA, Chain A"/>
    <property type="match status" value="1"/>
</dbReference>